<dbReference type="PROSITE" id="PS50937">
    <property type="entry name" value="HTH_MERR_2"/>
    <property type="match status" value="1"/>
</dbReference>
<protein>
    <submittedName>
        <fullName evidence="5">MerR family DNA-binding protein</fullName>
    </submittedName>
</protein>
<dbReference type="GO" id="GO:0003677">
    <property type="term" value="F:DNA binding"/>
    <property type="evidence" value="ECO:0007669"/>
    <property type="project" value="UniProtKB-KW"/>
</dbReference>
<dbReference type="PANTHER" id="PTHR30204">
    <property type="entry name" value="REDOX-CYCLING DRUG-SENSING TRANSCRIPTIONAL ACTIVATOR SOXR"/>
    <property type="match status" value="1"/>
</dbReference>
<dbReference type="Gene3D" id="1.10.1660.10">
    <property type="match status" value="1"/>
</dbReference>
<dbReference type="PANTHER" id="PTHR30204:SF94">
    <property type="entry name" value="HEAVY METAL-DEPENDENT TRANSCRIPTIONAL REGULATOR HI_0293-RELATED"/>
    <property type="match status" value="1"/>
</dbReference>
<reference evidence="6" key="1">
    <citation type="journal article" date="2019" name="Int. J. Syst. Evol. Microbiol.">
        <title>The Global Catalogue of Microorganisms (GCM) 10K type strain sequencing project: providing services to taxonomists for standard genome sequencing and annotation.</title>
        <authorList>
            <consortium name="The Broad Institute Genomics Platform"/>
            <consortium name="The Broad Institute Genome Sequencing Center for Infectious Disease"/>
            <person name="Wu L."/>
            <person name="Ma J."/>
        </authorList>
    </citation>
    <scope>NUCLEOTIDE SEQUENCE [LARGE SCALE GENOMIC DNA]</scope>
    <source>
        <strain evidence="6">KCTC 42953</strain>
    </source>
</reference>
<sequence>MEKTKMNNNDQLTIGKLAKLAGVNVETIRYYQRIEMIREPTKPMSGFRHYDASLVNTIKFIKRAQQLGFVLAEIKELLNLGEGNCHDVKELAIAKRQKIVHQLKDLNAMKKELDGLIDACEKTEDTPNCALIDSLAKSP</sequence>
<evidence type="ECO:0000256" key="1">
    <source>
        <dbReference type="ARBA" id="ARBA00023015"/>
    </source>
</evidence>
<dbReference type="EMBL" id="JBHRTS010000002">
    <property type="protein sequence ID" value="MFC3193235.1"/>
    <property type="molecule type" value="Genomic_DNA"/>
</dbReference>
<dbReference type="Proteomes" id="UP001595533">
    <property type="component" value="Unassembled WGS sequence"/>
</dbReference>
<keyword evidence="3" id="KW-0804">Transcription</keyword>
<dbReference type="Pfam" id="PF00376">
    <property type="entry name" value="MerR"/>
    <property type="match status" value="1"/>
</dbReference>
<keyword evidence="2 5" id="KW-0238">DNA-binding</keyword>
<proteinExistence type="predicted"/>
<dbReference type="SUPFAM" id="SSF46955">
    <property type="entry name" value="Putative DNA-binding domain"/>
    <property type="match status" value="1"/>
</dbReference>
<dbReference type="Pfam" id="PF09278">
    <property type="entry name" value="MerR-DNA-bind"/>
    <property type="match status" value="1"/>
</dbReference>
<organism evidence="5 6">
    <name type="scientific">Marinicella sediminis</name>
    <dbReference type="NCBI Taxonomy" id="1792834"/>
    <lineage>
        <taxon>Bacteria</taxon>
        <taxon>Pseudomonadati</taxon>
        <taxon>Pseudomonadota</taxon>
        <taxon>Gammaproteobacteria</taxon>
        <taxon>Lysobacterales</taxon>
        <taxon>Marinicellaceae</taxon>
        <taxon>Marinicella</taxon>
    </lineage>
</organism>
<keyword evidence="1" id="KW-0805">Transcription regulation</keyword>
<gene>
    <name evidence="5" type="ORF">ACFODZ_03160</name>
</gene>
<evidence type="ECO:0000256" key="2">
    <source>
        <dbReference type="ARBA" id="ARBA00023125"/>
    </source>
</evidence>
<dbReference type="PRINTS" id="PR00040">
    <property type="entry name" value="HTHMERR"/>
</dbReference>
<dbReference type="InterPro" id="IPR009061">
    <property type="entry name" value="DNA-bd_dom_put_sf"/>
</dbReference>
<evidence type="ECO:0000313" key="6">
    <source>
        <dbReference type="Proteomes" id="UP001595533"/>
    </source>
</evidence>
<evidence type="ECO:0000313" key="5">
    <source>
        <dbReference type="EMBL" id="MFC3193235.1"/>
    </source>
</evidence>
<dbReference type="InterPro" id="IPR047057">
    <property type="entry name" value="MerR_fam"/>
</dbReference>
<dbReference type="InterPro" id="IPR000551">
    <property type="entry name" value="MerR-type_HTH_dom"/>
</dbReference>
<name>A0ABV7J4Z5_9GAMM</name>
<evidence type="ECO:0000256" key="3">
    <source>
        <dbReference type="ARBA" id="ARBA00023163"/>
    </source>
</evidence>
<accession>A0ABV7J4Z5</accession>
<feature type="domain" description="HTH merR-type" evidence="4">
    <location>
        <begin position="11"/>
        <end position="80"/>
    </location>
</feature>
<dbReference type="SMART" id="SM00422">
    <property type="entry name" value="HTH_MERR"/>
    <property type="match status" value="1"/>
</dbReference>
<keyword evidence="6" id="KW-1185">Reference proteome</keyword>
<comment type="caution">
    <text evidence="5">The sequence shown here is derived from an EMBL/GenBank/DDBJ whole genome shotgun (WGS) entry which is preliminary data.</text>
</comment>
<evidence type="ECO:0000259" key="4">
    <source>
        <dbReference type="PROSITE" id="PS50937"/>
    </source>
</evidence>
<dbReference type="InterPro" id="IPR015358">
    <property type="entry name" value="Tscrpt_reg_MerR_DNA-bd"/>
</dbReference>